<organism evidence="1 2">
    <name type="scientific">Citrus x changshan-huyou</name>
    <dbReference type="NCBI Taxonomy" id="2935761"/>
    <lineage>
        <taxon>Eukaryota</taxon>
        <taxon>Viridiplantae</taxon>
        <taxon>Streptophyta</taxon>
        <taxon>Embryophyta</taxon>
        <taxon>Tracheophyta</taxon>
        <taxon>Spermatophyta</taxon>
        <taxon>Magnoliopsida</taxon>
        <taxon>eudicotyledons</taxon>
        <taxon>Gunneridae</taxon>
        <taxon>Pentapetalae</taxon>
        <taxon>rosids</taxon>
        <taxon>malvids</taxon>
        <taxon>Sapindales</taxon>
        <taxon>Rutaceae</taxon>
        <taxon>Aurantioideae</taxon>
        <taxon>Citrus</taxon>
    </lineage>
</organism>
<proteinExistence type="predicted"/>
<comment type="caution">
    <text evidence="1">The sequence shown here is derived from an EMBL/GenBank/DDBJ whole genome shotgun (WGS) entry which is preliminary data.</text>
</comment>
<evidence type="ECO:0000313" key="2">
    <source>
        <dbReference type="Proteomes" id="UP001428341"/>
    </source>
</evidence>
<dbReference type="PANTHER" id="PTHR10775">
    <property type="entry name" value="OS08G0208400 PROTEIN"/>
    <property type="match status" value="1"/>
</dbReference>
<sequence length="173" mass="19764">MYLNHGEAVNMINDAYKHFDDDPKTFKSLLEDVEKPLYPSSQKYTRLDALVKLYNLKGKYGNDIDVFLALIIEDLQSLWAIGVEAYDAYRKEFFNLRAILLWMINDFPAYGNLSGCMTKGGIPNFGNDVDVHSTKERVPFTKELPSVIIIDVCNDDNQADDVRADCEVIEIEQ</sequence>
<name>A0AAP0M1F4_9ROSI</name>
<reference evidence="1 2" key="1">
    <citation type="submission" date="2024-05" db="EMBL/GenBank/DDBJ databases">
        <title>Haplotype-resolved chromosome-level genome assembly of Huyou (Citrus changshanensis).</title>
        <authorList>
            <person name="Miao C."/>
            <person name="Chen W."/>
            <person name="Wu Y."/>
            <person name="Wang L."/>
            <person name="Zhao S."/>
            <person name="Grierson D."/>
            <person name="Xu C."/>
            <person name="Chen K."/>
        </authorList>
    </citation>
    <scope>NUCLEOTIDE SEQUENCE [LARGE SCALE GENOMIC DNA]</scope>
    <source>
        <strain evidence="1">01-14</strain>
        <tissue evidence="1">Leaf</tissue>
    </source>
</reference>
<gene>
    <name evidence="1" type="ORF">WN944_003450</name>
</gene>
<dbReference type="Proteomes" id="UP001428341">
    <property type="component" value="Unassembled WGS sequence"/>
</dbReference>
<dbReference type="Pfam" id="PF02992">
    <property type="entry name" value="Transposase_21"/>
    <property type="match status" value="1"/>
</dbReference>
<dbReference type="PANTHER" id="PTHR10775:SF180">
    <property type="entry name" value="TRANSPOSON, EN_SPM-LIKE, TRANSPOSASE-ASSOCIATED DOMAIN PROTEIN-RELATED"/>
    <property type="match status" value="1"/>
</dbReference>
<dbReference type="AlphaFoldDB" id="A0AAP0M1F4"/>
<protein>
    <submittedName>
        <fullName evidence="1">Uncharacterized protein</fullName>
    </submittedName>
</protein>
<evidence type="ECO:0000313" key="1">
    <source>
        <dbReference type="EMBL" id="KAK9192757.1"/>
    </source>
</evidence>
<keyword evidence="2" id="KW-1185">Reference proteome</keyword>
<accession>A0AAP0M1F4</accession>
<dbReference type="EMBL" id="JBCGBO010000006">
    <property type="protein sequence ID" value="KAK9192757.1"/>
    <property type="molecule type" value="Genomic_DNA"/>
</dbReference>
<dbReference type="InterPro" id="IPR004242">
    <property type="entry name" value="Transposase_21"/>
</dbReference>